<protein>
    <recommendedName>
        <fullName evidence="3">DUF868 family protein</fullName>
    </recommendedName>
</protein>
<dbReference type="AlphaFoldDB" id="A0A7J7C2W0"/>
<name>A0A7J7C2W0_TRIWF</name>
<dbReference type="PANTHER" id="PTHR31972:SF54">
    <property type="entry name" value="KINESIN-LIKE PROTEIN (DUF868)"/>
    <property type="match status" value="1"/>
</dbReference>
<dbReference type="InParanoid" id="A0A7J7C2W0"/>
<evidence type="ECO:0000313" key="2">
    <source>
        <dbReference type="Proteomes" id="UP000593562"/>
    </source>
</evidence>
<comment type="caution">
    <text evidence="1">The sequence shown here is derived from an EMBL/GenBank/DDBJ whole genome shotgun (WGS) entry which is preliminary data.</text>
</comment>
<evidence type="ECO:0000313" key="1">
    <source>
        <dbReference type="EMBL" id="KAF5728490.1"/>
    </source>
</evidence>
<organism evidence="1 2">
    <name type="scientific">Tripterygium wilfordii</name>
    <name type="common">Thunder God vine</name>
    <dbReference type="NCBI Taxonomy" id="458696"/>
    <lineage>
        <taxon>Eukaryota</taxon>
        <taxon>Viridiplantae</taxon>
        <taxon>Streptophyta</taxon>
        <taxon>Embryophyta</taxon>
        <taxon>Tracheophyta</taxon>
        <taxon>Spermatophyta</taxon>
        <taxon>Magnoliopsida</taxon>
        <taxon>eudicotyledons</taxon>
        <taxon>Gunneridae</taxon>
        <taxon>Pentapetalae</taxon>
        <taxon>rosids</taxon>
        <taxon>fabids</taxon>
        <taxon>Celastrales</taxon>
        <taxon>Celastraceae</taxon>
        <taxon>Tripterygium</taxon>
    </lineage>
</organism>
<dbReference type="PANTHER" id="PTHR31972">
    <property type="entry name" value="EXPRESSED PROTEIN"/>
    <property type="match status" value="1"/>
</dbReference>
<dbReference type="Proteomes" id="UP000593562">
    <property type="component" value="Unassembled WGS sequence"/>
</dbReference>
<gene>
    <name evidence="1" type="ORF">HS088_TW21G00638</name>
</gene>
<dbReference type="InterPro" id="IPR008586">
    <property type="entry name" value="DUF868_pln"/>
</dbReference>
<accession>A0A7J7C2W0</accession>
<dbReference type="EMBL" id="JAAARO010000021">
    <property type="protein sequence ID" value="KAF5728490.1"/>
    <property type="molecule type" value="Genomic_DNA"/>
</dbReference>
<sequence length="285" mass="32398">MFSGAEGAKPLTKDQTTNKAAAQSSVTFIYEAKVAESCRNVTVTWSKNLMNYSLCINVESLSDNENQYTCKIDMKTWQFWGRKGLKSFDVGDKRVDVFWDFRQAKFSTNPEPTSDYYVAIVSDEEVVLLLGDLAKDAYKRTRKPPSLQEPTLLCKKENVYGKRLFCTKTMLDRKEHDLTIENSPSGHGDPELWISIDGFEVIHIMNLNWRFRGNETVKVKDVPLQIFWDVHDWLFSSPGAGNGLFILKPETVESAAKHGRNSSIGSDIGDEITGFCHIIYAWRTD</sequence>
<dbReference type="OrthoDB" id="731074at2759"/>
<keyword evidence="2" id="KW-1185">Reference proteome</keyword>
<reference evidence="1 2" key="1">
    <citation type="journal article" date="2020" name="Nat. Commun.">
        <title>Genome of Tripterygium wilfordii and identification of cytochrome P450 involved in triptolide biosynthesis.</title>
        <authorList>
            <person name="Tu L."/>
            <person name="Su P."/>
            <person name="Zhang Z."/>
            <person name="Gao L."/>
            <person name="Wang J."/>
            <person name="Hu T."/>
            <person name="Zhou J."/>
            <person name="Zhang Y."/>
            <person name="Zhao Y."/>
            <person name="Liu Y."/>
            <person name="Song Y."/>
            <person name="Tong Y."/>
            <person name="Lu Y."/>
            <person name="Yang J."/>
            <person name="Xu C."/>
            <person name="Jia M."/>
            <person name="Peters R.J."/>
            <person name="Huang L."/>
            <person name="Gao W."/>
        </authorList>
    </citation>
    <scope>NUCLEOTIDE SEQUENCE [LARGE SCALE GENOMIC DNA]</scope>
    <source>
        <strain evidence="2">cv. XIE 37</strain>
        <tissue evidence="1">Leaf</tissue>
    </source>
</reference>
<proteinExistence type="predicted"/>
<evidence type="ECO:0008006" key="3">
    <source>
        <dbReference type="Google" id="ProtNLM"/>
    </source>
</evidence>
<dbReference type="Pfam" id="PF05910">
    <property type="entry name" value="DUF868"/>
    <property type="match status" value="1"/>
</dbReference>